<dbReference type="RefSeq" id="WP_008299214.1">
    <property type="nucleotide sequence ID" value="NZ_AEXL02000090.1"/>
</dbReference>
<dbReference type="PATRIC" id="fig|859350.6.peg.1008"/>
<dbReference type="AlphaFoldDB" id="I3D2D2"/>
<dbReference type="Proteomes" id="UP000003423">
    <property type="component" value="Unassembled WGS sequence"/>
</dbReference>
<comment type="caution">
    <text evidence="1">The sequence shown here is derived from an EMBL/GenBank/DDBJ whole genome shotgun (WGS) entry which is preliminary data.</text>
</comment>
<accession>I3D2D2</accession>
<dbReference type="OrthoDB" id="2643at2157"/>
<proteinExistence type="predicted"/>
<sequence>MEEPDEIEELINEITFRKSNSKDYQNMRASEISKEFKEIMRYEQEAFKRIEEFEKTQQNSELIEYARILCSNTIAREISDIQEVYLKKIDEEYLDSK</sequence>
<name>I3D2D2_9ARCH</name>
<evidence type="ECO:0000313" key="2">
    <source>
        <dbReference type="Proteomes" id="UP000003423"/>
    </source>
</evidence>
<dbReference type="EMBL" id="AEXL02000090">
    <property type="protein sequence ID" value="EIJ65875.1"/>
    <property type="molecule type" value="Genomic_DNA"/>
</dbReference>
<organism evidence="1 2">
    <name type="scientific">Candidatus Nitrosopumilus salarius BD31</name>
    <dbReference type="NCBI Taxonomy" id="859350"/>
    <lineage>
        <taxon>Archaea</taxon>
        <taxon>Nitrososphaerota</taxon>
        <taxon>Nitrososphaeria</taxon>
        <taxon>Nitrosopumilales</taxon>
        <taxon>Nitrosopumilaceae</taxon>
        <taxon>Nitrosopumilus</taxon>
    </lineage>
</organism>
<keyword evidence="2" id="KW-1185">Reference proteome</keyword>
<protein>
    <submittedName>
        <fullName evidence="1">Uncharacterized protein</fullName>
    </submittedName>
</protein>
<evidence type="ECO:0000313" key="1">
    <source>
        <dbReference type="EMBL" id="EIJ65875.1"/>
    </source>
</evidence>
<reference evidence="1 2" key="1">
    <citation type="journal article" date="2012" name="J. Bacteriol.">
        <title>Genome sequence of "Candidatus Nitrosopumilus salaria" BD31, an ammonia-oxidizing archaeon from the San Francisco Bay estuary.</title>
        <authorList>
            <person name="Mosier A.C."/>
            <person name="Allen E.E."/>
            <person name="Kim M."/>
            <person name="Ferriera S."/>
            <person name="Francis C.A."/>
        </authorList>
    </citation>
    <scope>NUCLEOTIDE SEQUENCE [LARGE SCALE GENOMIC DNA]</scope>
    <source>
        <strain evidence="1 2">BD31</strain>
    </source>
</reference>
<gene>
    <name evidence="1" type="ORF">BD31_I0080</name>
</gene>